<accession>A0AAN8NWZ4</accession>
<name>A0AAN8NWZ4_9PEZI</name>
<organism evidence="2 3">
    <name type="scientific">Orbilia javanica</name>
    <dbReference type="NCBI Taxonomy" id="47235"/>
    <lineage>
        <taxon>Eukaryota</taxon>
        <taxon>Fungi</taxon>
        <taxon>Dikarya</taxon>
        <taxon>Ascomycota</taxon>
        <taxon>Pezizomycotina</taxon>
        <taxon>Orbiliomycetes</taxon>
        <taxon>Orbiliales</taxon>
        <taxon>Orbiliaceae</taxon>
        <taxon>Orbilia</taxon>
    </lineage>
</organism>
<evidence type="ECO:0000256" key="1">
    <source>
        <dbReference type="SAM" id="MobiDB-lite"/>
    </source>
</evidence>
<evidence type="ECO:0000313" key="2">
    <source>
        <dbReference type="EMBL" id="KAK6347631.1"/>
    </source>
</evidence>
<evidence type="ECO:0000313" key="3">
    <source>
        <dbReference type="Proteomes" id="UP001313282"/>
    </source>
</evidence>
<dbReference type="EMBL" id="JAVHNR010000003">
    <property type="protein sequence ID" value="KAK6347631.1"/>
    <property type="molecule type" value="Genomic_DNA"/>
</dbReference>
<gene>
    <name evidence="2" type="ORF">TWF718_005470</name>
</gene>
<keyword evidence="3" id="KW-1185">Reference proteome</keyword>
<feature type="region of interest" description="Disordered" evidence="1">
    <location>
        <begin position="1"/>
        <end position="21"/>
    </location>
</feature>
<protein>
    <submittedName>
        <fullName evidence="2">Uncharacterized protein</fullName>
    </submittedName>
</protein>
<proteinExistence type="predicted"/>
<reference evidence="2 3" key="1">
    <citation type="submission" date="2019-10" db="EMBL/GenBank/DDBJ databases">
        <authorList>
            <person name="Palmer J.M."/>
        </authorList>
    </citation>
    <scope>NUCLEOTIDE SEQUENCE [LARGE SCALE GENOMIC DNA]</scope>
    <source>
        <strain evidence="2 3">TWF718</strain>
    </source>
</reference>
<dbReference type="Proteomes" id="UP001313282">
    <property type="component" value="Unassembled WGS sequence"/>
</dbReference>
<dbReference type="AlphaFoldDB" id="A0AAN8NWZ4"/>
<sequence>MARLEARRQLKSAKSPKLTRESESVELRLRVDGAKGKHGSTCLGWSLVAVPCLAQAESYEKDAGFIGFVTIYDRQQEVKLGWSREIWRMISGRRTEISRDYVGFFEV</sequence>
<comment type="caution">
    <text evidence="2">The sequence shown here is derived from an EMBL/GenBank/DDBJ whole genome shotgun (WGS) entry which is preliminary data.</text>
</comment>